<dbReference type="NCBIfam" id="TIGR00612">
    <property type="entry name" value="ispG_gcpE"/>
    <property type="match status" value="1"/>
</dbReference>
<evidence type="ECO:0000256" key="8">
    <source>
        <dbReference type="HAMAP-Rule" id="MF_00159"/>
    </source>
</evidence>
<dbReference type="InterPro" id="IPR017178">
    <property type="entry name" value="IspG_atypical"/>
</dbReference>
<dbReference type="PIRSF" id="PIRSF037336">
    <property type="entry name" value="IspG_like"/>
    <property type="match status" value="1"/>
</dbReference>
<feature type="binding site" evidence="8">
    <location>
        <position position="604"/>
    </location>
    <ligand>
        <name>[4Fe-4S] cluster</name>
        <dbReference type="ChEBI" id="CHEBI:49883"/>
    </ligand>
</feature>
<dbReference type="GO" id="GO:0141197">
    <property type="term" value="F:4-hydroxy-3-methylbut-2-enyl-diphosphate synthase activity (flavodoxin)"/>
    <property type="evidence" value="ECO:0007669"/>
    <property type="project" value="UniProtKB-EC"/>
</dbReference>
<dbReference type="GO" id="GO:0046429">
    <property type="term" value="F:4-hydroxy-3-methylbut-2-en-1-yl diphosphate synthase activity (ferredoxin)"/>
    <property type="evidence" value="ECO:0007669"/>
    <property type="project" value="UniProtKB-UniRule"/>
</dbReference>
<dbReference type="EMBL" id="VGLS01000665">
    <property type="protein sequence ID" value="MBM3225718.1"/>
    <property type="molecule type" value="Genomic_DNA"/>
</dbReference>
<evidence type="ECO:0000313" key="12">
    <source>
        <dbReference type="Proteomes" id="UP000712673"/>
    </source>
</evidence>
<dbReference type="PANTHER" id="PTHR30454">
    <property type="entry name" value="4-HYDROXY-3-METHYLBUT-2-EN-1-YL DIPHOSPHATE SYNTHASE"/>
    <property type="match status" value="1"/>
</dbReference>
<name>A0A938B5I3_UNCTE</name>
<reference evidence="11" key="1">
    <citation type="submission" date="2019-03" db="EMBL/GenBank/DDBJ databases">
        <title>Lake Tanganyika Metagenome-Assembled Genomes (MAGs).</title>
        <authorList>
            <person name="Tran P."/>
        </authorList>
    </citation>
    <scope>NUCLEOTIDE SEQUENCE</scope>
    <source>
        <strain evidence="11">K_DeepCast_65m_m2_066</strain>
    </source>
</reference>
<dbReference type="HAMAP" id="MF_00159">
    <property type="entry name" value="IspG"/>
    <property type="match status" value="1"/>
</dbReference>
<comment type="caution">
    <text evidence="11">The sequence shown here is derived from an EMBL/GenBank/DDBJ whole genome shotgun (WGS) entry which is preliminary data.</text>
</comment>
<dbReference type="Pfam" id="PF26540">
    <property type="entry name" value="GcpE_C"/>
    <property type="match status" value="1"/>
</dbReference>
<organism evidence="11 12">
    <name type="scientific">Tectimicrobiota bacterium</name>
    <dbReference type="NCBI Taxonomy" id="2528274"/>
    <lineage>
        <taxon>Bacteria</taxon>
        <taxon>Pseudomonadati</taxon>
        <taxon>Nitrospinota/Tectimicrobiota group</taxon>
        <taxon>Candidatus Tectimicrobiota</taxon>
    </lineage>
</organism>
<keyword evidence="4 8" id="KW-0408">Iron</keyword>
<dbReference type="GO" id="GO:0019288">
    <property type="term" value="P:isopentenyl diphosphate biosynthetic process, methylerythritol 4-phosphate pathway"/>
    <property type="evidence" value="ECO:0007669"/>
    <property type="project" value="UniProtKB-UniRule"/>
</dbReference>
<keyword evidence="5 8" id="KW-0411">Iron-sulfur</keyword>
<comment type="pathway">
    <text evidence="8">Isoprenoid biosynthesis; isopentenyl diphosphate biosynthesis via DXP pathway; isopentenyl diphosphate from 1-deoxy-D-xylulose 5-phosphate: step 5/6.</text>
</comment>
<evidence type="ECO:0000259" key="10">
    <source>
        <dbReference type="Pfam" id="PF26540"/>
    </source>
</evidence>
<comment type="catalytic activity">
    <reaction evidence="7">
        <text>(2E)-4-hydroxy-3-methylbut-2-enyl diphosphate + 2 oxidized [2Fe-2S]-[ferredoxin] + H2O = 2-C-methyl-D-erythritol 2,4-cyclic diphosphate + 2 reduced [2Fe-2S]-[ferredoxin] + H(+)</text>
        <dbReference type="Rhea" id="RHEA:26119"/>
        <dbReference type="Rhea" id="RHEA-COMP:10000"/>
        <dbReference type="Rhea" id="RHEA-COMP:10001"/>
        <dbReference type="ChEBI" id="CHEBI:15377"/>
        <dbReference type="ChEBI" id="CHEBI:15378"/>
        <dbReference type="ChEBI" id="CHEBI:33737"/>
        <dbReference type="ChEBI" id="CHEBI:33738"/>
        <dbReference type="ChEBI" id="CHEBI:58483"/>
        <dbReference type="ChEBI" id="CHEBI:128753"/>
        <dbReference type="EC" id="1.17.7.1"/>
    </reaction>
</comment>
<comment type="similarity">
    <text evidence="8">Belongs to the IspG family.</text>
</comment>
<dbReference type="Gene3D" id="3.20.20.20">
    <property type="entry name" value="Dihydropteroate synthase-like"/>
    <property type="match status" value="2"/>
</dbReference>
<dbReference type="GO" id="GO:0051539">
    <property type="term" value="F:4 iron, 4 sulfur cluster binding"/>
    <property type="evidence" value="ECO:0007669"/>
    <property type="project" value="UniProtKB-UniRule"/>
</dbReference>
<feature type="binding site" evidence="8">
    <location>
        <position position="645"/>
    </location>
    <ligand>
        <name>[4Fe-4S] cluster</name>
        <dbReference type="ChEBI" id="CHEBI:49883"/>
    </ligand>
</feature>
<evidence type="ECO:0000259" key="9">
    <source>
        <dbReference type="Pfam" id="PF04551"/>
    </source>
</evidence>
<gene>
    <name evidence="8 11" type="primary">ispG</name>
    <name evidence="11" type="ORF">FJZ47_18235</name>
</gene>
<comment type="function">
    <text evidence="8">Converts 2C-methyl-D-erythritol 2,4-cyclodiphosphate (ME-2,4cPP) into 1-hydroxy-2-methyl-2-(E)-butenyl 4-diphosphate.</text>
</comment>
<keyword evidence="3 8" id="KW-0560">Oxidoreductase</keyword>
<evidence type="ECO:0000256" key="5">
    <source>
        <dbReference type="ARBA" id="ARBA00023014"/>
    </source>
</evidence>
<evidence type="ECO:0000256" key="2">
    <source>
        <dbReference type="ARBA" id="ARBA00022723"/>
    </source>
</evidence>
<comment type="cofactor">
    <cofactor evidence="8">
        <name>[4Fe-4S] cluster</name>
        <dbReference type="ChEBI" id="CHEBI:49883"/>
    </cofactor>
    <text evidence="8">Binds 1 [4Fe-4S] cluster.</text>
</comment>
<dbReference type="InterPro" id="IPR058578">
    <property type="entry name" value="IspG_TIM"/>
</dbReference>
<dbReference type="FunFam" id="3.30.413.10:FF:000006">
    <property type="entry name" value="4-hydroxy-3-methylbut-2-en-1-yl diphosphate synthase (flavodoxin)"/>
    <property type="match status" value="1"/>
</dbReference>
<dbReference type="EC" id="1.17.7.3" evidence="8"/>
<feature type="domain" description="IspG TIM-barrel" evidence="9">
    <location>
        <begin position="334"/>
        <end position="571"/>
    </location>
</feature>
<dbReference type="Gene3D" id="3.30.413.10">
    <property type="entry name" value="Sulfite Reductase Hemoprotein, domain 1"/>
    <property type="match status" value="1"/>
</dbReference>
<dbReference type="GO" id="GO:0005506">
    <property type="term" value="F:iron ion binding"/>
    <property type="evidence" value="ECO:0007669"/>
    <property type="project" value="InterPro"/>
</dbReference>
<sequence length="697" mass="75888">MITLPAYCHDPFSYRRRPTRVVHIGDVPLGGDYPIRVQSMTISDTMDTAATVAETIALVEAGCEIVRITAPSLNEAENLRHIKAALHQRGVRVPLVADIHFTPNAALKAAEYVEKVRINPGNYADKKKFAERDYSESEYQAELERIEERFKPLVLKLKQYGVAMRIGTNHGSLSDRIMNRFGDTPEGMVESALEFVRICQRYDYHAMVLSMKASNPLVMIQAYRLLAARMAEEGMDYPFHLGVTEAGDGEEGRVKSAIGIGALLEDGIGDTIRVSLTEDSVHEIPAAYAIVAPYNRRLASPDTATSLPVCLSPTTPAPQETRNPYGYRRRCSDEIGLGDLQLGGTQPVRVELATTVPLTDIDGTLAQIQALCTPATPGAPVSEMIRLQVQSAADLVAFAQLRQRLLAAHLQVPLALGLPAALLSAHPLPEAAKLVTIPEPTLTADAWRAQARQIVTLVARHGLGLEWALRPETVPSFLQETVGPTLESLAQTASTLVTLTRAAALPNVLVSCEVAQPVPAYRYLAARLDAQGLMVPLHLKTPPLVGREAALFQASLWLGTLLSDGLGDSLLIDSDLPAAEAIRLSYNILQAARLRMSKTEFISCPSCGRTLFNLQTTTERIKTRMSHLKDVKIAIMGCIVNGPGEMADADFGYVGSGPGRISLYVGKECVERNLPQEQADERLIQLIQTHGKWVDPA</sequence>
<dbReference type="InterPro" id="IPR045854">
    <property type="entry name" value="NO2/SO3_Rdtase_4Fe4S_sf"/>
</dbReference>
<evidence type="ECO:0000256" key="3">
    <source>
        <dbReference type="ARBA" id="ARBA00023002"/>
    </source>
</evidence>
<accession>A0A938B5I3</accession>
<feature type="domain" description="IspG TIM-barrel" evidence="9">
    <location>
        <begin position="19"/>
        <end position="287"/>
    </location>
</feature>
<feature type="domain" description="IspG C-terminal" evidence="10">
    <location>
        <begin position="600"/>
        <end position="688"/>
    </location>
</feature>
<keyword evidence="2 8" id="KW-0479">Metal-binding</keyword>
<evidence type="ECO:0000256" key="1">
    <source>
        <dbReference type="ARBA" id="ARBA00022485"/>
    </source>
</evidence>
<dbReference type="Proteomes" id="UP000712673">
    <property type="component" value="Unassembled WGS sequence"/>
</dbReference>
<keyword evidence="6 8" id="KW-0414">Isoprene biosynthesis</keyword>
<feature type="binding site" evidence="8">
    <location>
        <position position="638"/>
    </location>
    <ligand>
        <name>[4Fe-4S] cluster</name>
        <dbReference type="ChEBI" id="CHEBI:49883"/>
    </ligand>
</feature>
<evidence type="ECO:0000256" key="6">
    <source>
        <dbReference type="ARBA" id="ARBA00023229"/>
    </source>
</evidence>
<feature type="binding site" evidence="8">
    <location>
        <position position="607"/>
    </location>
    <ligand>
        <name>[4Fe-4S] cluster</name>
        <dbReference type="ChEBI" id="CHEBI:49883"/>
    </ligand>
</feature>
<dbReference type="PANTHER" id="PTHR30454:SF0">
    <property type="entry name" value="4-HYDROXY-3-METHYLBUT-2-EN-1-YL DIPHOSPHATE SYNTHASE (FERREDOXIN), CHLOROPLASTIC"/>
    <property type="match status" value="1"/>
</dbReference>
<dbReference type="SUPFAM" id="SSF56014">
    <property type="entry name" value="Nitrite and sulphite reductase 4Fe-4S domain-like"/>
    <property type="match status" value="1"/>
</dbReference>
<dbReference type="FunFam" id="3.20.20.20:FF:000005">
    <property type="entry name" value="4-hydroxy-3-methylbut-2-en-1-yl diphosphate synthase (flavodoxin)"/>
    <property type="match status" value="1"/>
</dbReference>
<dbReference type="InterPro" id="IPR004588">
    <property type="entry name" value="IspG_bac-typ"/>
</dbReference>
<evidence type="ECO:0000256" key="4">
    <source>
        <dbReference type="ARBA" id="ARBA00023004"/>
    </source>
</evidence>
<dbReference type="InterPro" id="IPR058579">
    <property type="entry name" value="IspG_C"/>
</dbReference>
<protein>
    <recommendedName>
        <fullName evidence="8">4-hydroxy-3-methylbut-2-en-1-yl diphosphate synthase (flavodoxin)</fullName>
        <ecNumber evidence="8">1.17.7.3</ecNumber>
    </recommendedName>
    <alternativeName>
        <fullName evidence="8">1-hydroxy-2-methyl-2-(E)-butenyl 4-diphosphate synthase</fullName>
    </alternativeName>
</protein>
<dbReference type="Pfam" id="PF04551">
    <property type="entry name" value="GcpE"/>
    <property type="match status" value="2"/>
</dbReference>
<dbReference type="GO" id="GO:0016114">
    <property type="term" value="P:terpenoid biosynthetic process"/>
    <property type="evidence" value="ECO:0007669"/>
    <property type="project" value="InterPro"/>
</dbReference>
<evidence type="ECO:0000313" key="11">
    <source>
        <dbReference type="EMBL" id="MBM3225718.1"/>
    </source>
</evidence>
<dbReference type="InterPro" id="IPR011005">
    <property type="entry name" value="Dihydropteroate_synth-like_sf"/>
</dbReference>
<proteinExistence type="inferred from homology"/>
<dbReference type="AlphaFoldDB" id="A0A938B5I3"/>
<keyword evidence="1 8" id="KW-0004">4Fe-4S</keyword>
<comment type="catalytic activity">
    <reaction evidence="8">
        <text>(2E)-4-hydroxy-3-methylbut-2-enyl diphosphate + oxidized [flavodoxin] + H2O + 2 H(+) = 2-C-methyl-D-erythritol 2,4-cyclic diphosphate + reduced [flavodoxin]</text>
        <dbReference type="Rhea" id="RHEA:43604"/>
        <dbReference type="Rhea" id="RHEA-COMP:10622"/>
        <dbReference type="Rhea" id="RHEA-COMP:10623"/>
        <dbReference type="ChEBI" id="CHEBI:15377"/>
        <dbReference type="ChEBI" id="CHEBI:15378"/>
        <dbReference type="ChEBI" id="CHEBI:57618"/>
        <dbReference type="ChEBI" id="CHEBI:58210"/>
        <dbReference type="ChEBI" id="CHEBI:58483"/>
        <dbReference type="ChEBI" id="CHEBI:128753"/>
        <dbReference type="EC" id="1.17.7.3"/>
    </reaction>
</comment>
<evidence type="ECO:0000256" key="7">
    <source>
        <dbReference type="ARBA" id="ARBA00051119"/>
    </source>
</evidence>